<organism evidence="2">
    <name type="scientific">Fusobacterium hwasookii ChDC F174</name>
    <dbReference type="NCBI Taxonomy" id="1307442"/>
    <lineage>
        <taxon>Bacteria</taxon>
        <taxon>Fusobacteriati</taxon>
        <taxon>Fusobacteriota</taxon>
        <taxon>Fusobacteriia</taxon>
        <taxon>Fusobacteriales</taxon>
        <taxon>Fusobacteriaceae</taxon>
        <taxon>Fusobacterium</taxon>
    </lineage>
</organism>
<gene>
    <name evidence="2" type="ORF">RN87_07330</name>
</gene>
<name>A0A0S2ZNI6_9FUSO</name>
<reference evidence="2 3" key="1">
    <citation type="submission" date="2015-11" db="EMBL/GenBank/DDBJ databases">
        <authorList>
            <person name="Zhang Y."/>
            <person name="Guo Z."/>
        </authorList>
    </citation>
    <scope>NUCLEOTIDE SEQUENCE [LARGE SCALE GENOMIC DNA]</scope>
    <source>
        <strain evidence="2 3">ChDC F174</strain>
    </source>
</reference>
<evidence type="ECO:0000313" key="2">
    <source>
        <dbReference type="EMBL" id="ALQ40345.1"/>
    </source>
</evidence>
<evidence type="ECO:0000313" key="3">
    <source>
        <dbReference type="Proteomes" id="UP000063275"/>
    </source>
</evidence>
<proteinExistence type="predicted"/>
<protein>
    <submittedName>
        <fullName evidence="2">Uncharacterized protein</fullName>
    </submittedName>
</protein>
<sequence length="66" mass="8020">MKSFHFYLISLIIIGNLKNIKTFFFKKLENSYKMWYKVMYILYVSVFFLLGGKIKNDKKRICKIIV</sequence>
<feature type="transmembrane region" description="Helical" evidence="1">
    <location>
        <begin position="34"/>
        <end position="51"/>
    </location>
</feature>
<keyword evidence="1" id="KW-0812">Transmembrane</keyword>
<dbReference type="AlphaFoldDB" id="A0A0S2ZNI6"/>
<accession>A0A0S2ZNI6</accession>
<dbReference type="EMBL" id="CP013331">
    <property type="protein sequence ID" value="ALQ40345.1"/>
    <property type="molecule type" value="Genomic_DNA"/>
</dbReference>
<evidence type="ECO:0000256" key="1">
    <source>
        <dbReference type="SAM" id="Phobius"/>
    </source>
</evidence>
<keyword evidence="1" id="KW-0472">Membrane</keyword>
<dbReference type="KEGG" id="fhw:RN87_07330"/>
<keyword evidence="1" id="KW-1133">Transmembrane helix</keyword>
<dbReference type="Proteomes" id="UP000063275">
    <property type="component" value="Chromosome"/>
</dbReference>